<evidence type="ECO:0000259" key="3">
    <source>
        <dbReference type="Pfam" id="PF06863"/>
    </source>
</evidence>
<feature type="signal peptide" evidence="1">
    <location>
        <begin position="1"/>
        <end position="24"/>
    </location>
</feature>
<protein>
    <recommendedName>
        <fullName evidence="6">DUF1254 domain-containing protein</fullName>
    </recommendedName>
</protein>
<evidence type="ECO:0000313" key="5">
    <source>
        <dbReference type="Proteomes" id="UP000031643"/>
    </source>
</evidence>
<dbReference type="Proteomes" id="UP000031643">
    <property type="component" value="Chromosome"/>
</dbReference>
<dbReference type="RefSeq" id="WP_156137492.1">
    <property type="nucleotide sequence ID" value="NZ_AP014648.1"/>
</dbReference>
<feature type="chain" id="PRO_5002037739" description="DUF1254 domain-containing protein" evidence="1">
    <location>
        <begin position="25"/>
        <end position="541"/>
    </location>
</feature>
<dbReference type="OrthoDB" id="272779at2"/>
<sequence>MRPVRSMLVASIAATITIINPAAAQVTQETLESVSTPEKVETSIGTLEFKDGAPSADTAAAVYDNLDFTYAFRAFTDTFKGVSMQAVLEGFEAAGIKDNEILLFSELMDSDSLFLTANADTVYYLGFVDLSKGPMVVETPPDALGTFDDMWFRWVSDFGRPGPDRGEGGKYLLVGPGYEGYLPQDGFYIGHSKTNRVIILGRSFLTKDDPAPTVKVIKDNLKIYPYAPGGVGLSIARYLEGGVELGRNAEPKTPVFHEGTGLSINTIPPNDFSYYEMLDRLVQSEPAAVLDPELMGPIAAIGIKKGQDFAPDDRMKKILTDAVAAANATGRTLGFAPRNPEWFYYENSQWWNPLFAGGYNFETPLPEITKDGAKPYPPTGYKQNDARTSFFYMATGITPAMAMRLTGVGSQYLFASKDGNGDFFDGAKTYKVTLPKGIPAGAFWSFTLYDNQTRSMLQTPQKYPRAGSQNYPSPAAKAAEDGSTTVWFSPEQPDGVERANWIQTDPQKGWVVILRLYSPLASFFDKSWRPSEIELVTDNGR</sequence>
<dbReference type="HOGENOM" id="CLU_027269_2_0_5"/>
<feature type="domain" description="DUF1254" evidence="3">
    <location>
        <begin position="100"/>
        <end position="225"/>
    </location>
</feature>
<feature type="domain" description="DUF1214" evidence="2">
    <location>
        <begin position="410"/>
        <end position="519"/>
    </location>
</feature>
<dbReference type="InterPro" id="IPR010679">
    <property type="entry name" value="DUF1254"/>
</dbReference>
<evidence type="ECO:0000313" key="4">
    <source>
        <dbReference type="EMBL" id="BAQ17363.1"/>
    </source>
</evidence>
<dbReference type="AlphaFoldDB" id="A0A0A8K360"/>
<reference evidence="4 5" key="1">
    <citation type="submission" date="2014-09" db="EMBL/GenBank/DDBJ databases">
        <title>Genome sequencing of Methyloceanibacter caenitepidi Gela4.</title>
        <authorList>
            <person name="Takeuchi M."/>
            <person name="Susumu S."/>
            <person name="Kamagata Y."/>
            <person name="Oshima K."/>
            <person name="Hattori M."/>
            <person name="Iwasaki W."/>
        </authorList>
    </citation>
    <scope>NUCLEOTIDE SEQUENCE [LARGE SCALE GENOMIC DNA]</scope>
    <source>
        <strain evidence="4 5">Gela4</strain>
    </source>
</reference>
<evidence type="ECO:0000259" key="2">
    <source>
        <dbReference type="Pfam" id="PF06742"/>
    </source>
</evidence>
<proteinExistence type="predicted"/>
<dbReference type="InterPro" id="IPR010621">
    <property type="entry name" value="DUF1214"/>
</dbReference>
<dbReference type="Gene3D" id="2.60.120.600">
    <property type="entry name" value="Domain of unknown function DUF1214, C-terminal domain"/>
    <property type="match status" value="1"/>
</dbReference>
<dbReference type="InterPro" id="IPR037050">
    <property type="entry name" value="DUF1254_sf"/>
</dbReference>
<dbReference type="EMBL" id="AP014648">
    <property type="protein sequence ID" value="BAQ17363.1"/>
    <property type="molecule type" value="Genomic_DNA"/>
</dbReference>
<dbReference type="Gene3D" id="1.10.3360.10">
    <property type="entry name" value="VPA0735-like domain"/>
    <property type="match status" value="1"/>
</dbReference>
<gene>
    <name evidence="4" type="ORF">GL4_1912</name>
</gene>
<name>A0A0A8K360_9HYPH</name>
<organism evidence="4 5">
    <name type="scientific">Methyloceanibacter caenitepidi</name>
    <dbReference type="NCBI Taxonomy" id="1384459"/>
    <lineage>
        <taxon>Bacteria</taxon>
        <taxon>Pseudomonadati</taxon>
        <taxon>Pseudomonadota</taxon>
        <taxon>Alphaproteobacteria</taxon>
        <taxon>Hyphomicrobiales</taxon>
        <taxon>Hyphomicrobiaceae</taxon>
        <taxon>Methyloceanibacter</taxon>
    </lineage>
</organism>
<dbReference type="Pfam" id="PF06742">
    <property type="entry name" value="DUF1214"/>
    <property type="match status" value="1"/>
</dbReference>
<dbReference type="KEGG" id="mcg:GL4_1912"/>
<evidence type="ECO:0000256" key="1">
    <source>
        <dbReference type="SAM" id="SignalP"/>
    </source>
</evidence>
<evidence type="ECO:0008006" key="6">
    <source>
        <dbReference type="Google" id="ProtNLM"/>
    </source>
</evidence>
<dbReference type="Pfam" id="PF06863">
    <property type="entry name" value="DUF1254"/>
    <property type="match status" value="1"/>
</dbReference>
<dbReference type="InterPro" id="IPR037049">
    <property type="entry name" value="DUF1214_C_sf"/>
</dbReference>
<dbReference type="STRING" id="1384459.GL4_1912"/>
<keyword evidence="1" id="KW-0732">Signal</keyword>
<accession>A0A0A8K360</accession>
<dbReference type="PANTHER" id="PTHR36509:SF3">
    <property type="entry name" value="SIGNAL PEPTIDE PROTEIN"/>
    <property type="match status" value="1"/>
</dbReference>
<keyword evidence="5" id="KW-1185">Reference proteome</keyword>
<dbReference type="Gene3D" id="2.60.40.1610">
    <property type="entry name" value="Domain of unknown function DUF1254"/>
    <property type="match status" value="1"/>
</dbReference>
<dbReference type="PANTHER" id="PTHR36509">
    <property type="entry name" value="BLL3101 PROTEIN"/>
    <property type="match status" value="1"/>
</dbReference>
<dbReference type="SUPFAM" id="SSF160935">
    <property type="entry name" value="VPA0735-like"/>
    <property type="match status" value="1"/>
</dbReference>